<feature type="compositionally biased region" description="Basic residues" evidence="1">
    <location>
        <begin position="1"/>
        <end position="20"/>
    </location>
</feature>
<sequence>MTKATKKVTGRAAKRMRGMRGGRMTSSHVSSVPPRPKLRKKPDAPRSPALAGALARLDAAPDDFLSWVGTGQPWPGEGPEVLGDDERG</sequence>
<gene>
    <name evidence="2" type="ORF">GCM10011322_11810</name>
</gene>
<feature type="region of interest" description="Disordered" evidence="1">
    <location>
        <begin position="1"/>
        <end position="50"/>
    </location>
</feature>
<reference evidence="2 3" key="1">
    <citation type="journal article" date="2014" name="Int. J. Syst. Evol. Microbiol.">
        <title>Complete genome sequence of Corynebacterium casei LMG S-19264T (=DSM 44701T), isolated from a smear-ripened cheese.</title>
        <authorList>
            <consortium name="US DOE Joint Genome Institute (JGI-PGF)"/>
            <person name="Walter F."/>
            <person name="Albersmeier A."/>
            <person name="Kalinowski J."/>
            <person name="Ruckert C."/>
        </authorList>
    </citation>
    <scope>NUCLEOTIDE SEQUENCE [LARGE SCALE GENOMIC DNA]</scope>
    <source>
        <strain evidence="2 3">CGMCC 1.9161</strain>
    </source>
</reference>
<evidence type="ECO:0000313" key="2">
    <source>
        <dbReference type="EMBL" id="GGK26968.1"/>
    </source>
</evidence>
<feature type="region of interest" description="Disordered" evidence="1">
    <location>
        <begin position="66"/>
        <end position="88"/>
    </location>
</feature>
<accession>A0A917Q5S7</accession>
<proteinExistence type="predicted"/>
<evidence type="ECO:0000256" key="1">
    <source>
        <dbReference type="SAM" id="MobiDB-lite"/>
    </source>
</evidence>
<dbReference type="EMBL" id="BMMF01000003">
    <property type="protein sequence ID" value="GGK26968.1"/>
    <property type="molecule type" value="Genomic_DNA"/>
</dbReference>
<evidence type="ECO:0000313" key="3">
    <source>
        <dbReference type="Proteomes" id="UP000600449"/>
    </source>
</evidence>
<dbReference type="AlphaFoldDB" id="A0A917Q5S7"/>
<dbReference type="RefSeq" id="WP_188910602.1">
    <property type="nucleotide sequence ID" value="NZ_BMMF01000003.1"/>
</dbReference>
<comment type="caution">
    <text evidence="2">The sequence shown here is derived from an EMBL/GenBank/DDBJ whole genome shotgun (WGS) entry which is preliminary data.</text>
</comment>
<organism evidence="2 3">
    <name type="scientific">Salinarimonas ramus</name>
    <dbReference type="NCBI Taxonomy" id="690164"/>
    <lineage>
        <taxon>Bacteria</taxon>
        <taxon>Pseudomonadati</taxon>
        <taxon>Pseudomonadota</taxon>
        <taxon>Alphaproteobacteria</taxon>
        <taxon>Hyphomicrobiales</taxon>
        <taxon>Salinarimonadaceae</taxon>
        <taxon>Salinarimonas</taxon>
    </lineage>
</organism>
<dbReference type="Proteomes" id="UP000600449">
    <property type="component" value="Unassembled WGS sequence"/>
</dbReference>
<protein>
    <submittedName>
        <fullName evidence="2">Uncharacterized protein</fullName>
    </submittedName>
</protein>
<name>A0A917Q5S7_9HYPH</name>
<keyword evidence="3" id="KW-1185">Reference proteome</keyword>